<evidence type="ECO:0000259" key="1">
    <source>
        <dbReference type="Pfam" id="PF06114"/>
    </source>
</evidence>
<dbReference type="PANTHER" id="PTHR43236:SF1">
    <property type="entry name" value="BLL7220 PROTEIN"/>
    <property type="match status" value="1"/>
</dbReference>
<dbReference type="Proteomes" id="UP000524893">
    <property type="component" value="Unassembled WGS sequence"/>
</dbReference>
<dbReference type="PANTHER" id="PTHR43236">
    <property type="entry name" value="ANTITOXIN HIGA1"/>
    <property type="match status" value="1"/>
</dbReference>
<dbReference type="AlphaFoldDB" id="A0A9X0TP72"/>
<dbReference type="InterPro" id="IPR010359">
    <property type="entry name" value="IrrE_HExxH"/>
</dbReference>
<name>A0A9X0TP72_9STAP</name>
<dbReference type="SUPFAM" id="SSF55486">
    <property type="entry name" value="Metalloproteases ('zincins'), catalytic domain"/>
    <property type="match status" value="1"/>
</dbReference>
<gene>
    <name evidence="2" type="ORF">HR081_09200</name>
</gene>
<evidence type="ECO:0000313" key="3">
    <source>
        <dbReference type="Proteomes" id="UP000524893"/>
    </source>
</evidence>
<dbReference type="InterPro" id="IPR052345">
    <property type="entry name" value="Rad_response_metalloprotease"/>
</dbReference>
<evidence type="ECO:0000313" key="2">
    <source>
        <dbReference type="EMBL" id="MBA8777051.1"/>
    </source>
</evidence>
<dbReference type="Pfam" id="PF06114">
    <property type="entry name" value="Peptidase_M78"/>
    <property type="match status" value="1"/>
</dbReference>
<comment type="caution">
    <text evidence="2">The sequence shown here is derived from an EMBL/GenBank/DDBJ whole genome shotgun (WGS) entry which is preliminary data.</text>
</comment>
<sequence>MENIRSKTNKIRNKHKELGFKNILEDIEKSIEEFGIKVLYSDMSTFDFPDSISGYSRINDIGVPEIVVNVRHSSGRRRFTMAHELGHILLHWGWPQPNLNKEYSILYRNEYSSDANTQMENEANEFAAQLLVPLDILEKVLPQPIDSYDKDDMDILAGKVAKAFKISKPFAWRQLDKLKREKGGA</sequence>
<dbReference type="Gene3D" id="1.10.10.2910">
    <property type="match status" value="1"/>
</dbReference>
<feature type="domain" description="IrrE N-terminal-like" evidence="1">
    <location>
        <begin position="32"/>
        <end position="170"/>
    </location>
</feature>
<dbReference type="EMBL" id="JABTCN010000030">
    <property type="protein sequence ID" value="MBA8777051.1"/>
    <property type="molecule type" value="Genomic_DNA"/>
</dbReference>
<dbReference type="RefSeq" id="WP_182281019.1">
    <property type="nucleotide sequence ID" value="NZ_JABBLD010000001.1"/>
</dbReference>
<protein>
    <submittedName>
        <fullName evidence="2">ImmA/IrrE family metallo-endopeptidase</fullName>
    </submittedName>
</protein>
<proteinExistence type="predicted"/>
<organism evidence="2 3">
    <name type="scientific">Staphylococcus coagulans</name>
    <dbReference type="NCBI Taxonomy" id="74706"/>
    <lineage>
        <taxon>Bacteria</taxon>
        <taxon>Bacillati</taxon>
        <taxon>Bacillota</taxon>
        <taxon>Bacilli</taxon>
        <taxon>Bacillales</taxon>
        <taxon>Staphylococcaceae</taxon>
        <taxon>Staphylococcus</taxon>
    </lineage>
</organism>
<accession>A0A9X0TP72</accession>
<reference evidence="2 3" key="1">
    <citation type="journal article" date="2020" name="Access Microbiol">
        <title>Isolation and genome sequencing of Staphylococcus schleiferi subspecies coagulans from Antarctic seals.</title>
        <authorList>
            <person name="Foster G."/>
            <person name="Robb A."/>
            <person name="Paterson G.K."/>
        </authorList>
    </citation>
    <scope>NUCLEOTIDE SEQUENCE [LARGE SCALE GENOMIC DNA]</scope>
    <source>
        <strain evidence="2 3">M615/02/4</strain>
    </source>
</reference>